<dbReference type="Proteomes" id="UP000501648">
    <property type="component" value="Chromosome"/>
</dbReference>
<organism evidence="1 2">
    <name type="scientific">Herbaspirillum rubrisubalbicans Os34</name>
    <dbReference type="NCBI Taxonomy" id="1235827"/>
    <lineage>
        <taxon>Bacteria</taxon>
        <taxon>Pseudomonadati</taxon>
        <taxon>Pseudomonadota</taxon>
        <taxon>Betaproteobacteria</taxon>
        <taxon>Burkholderiales</taxon>
        <taxon>Oxalobacteraceae</taxon>
        <taxon>Herbaspirillum</taxon>
    </lineage>
</organism>
<accession>A0A6M3ZUS0</accession>
<name>A0A6M3ZUS0_9BURK</name>
<dbReference type="AlphaFoldDB" id="A0A6M3ZUS0"/>
<dbReference type="EMBL" id="CP008956">
    <property type="protein sequence ID" value="QJQ02318.1"/>
    <property type="molecule type" value="Genomic_DNA"/>
</dbReference>
<protein>
    <submittedName>
        <fullName evidence="1">Uncharacterized protein</fullName>
    </submittedName>
</protein>
<proteinExistence type="predicted"/>
<evidence type="ECO:0000313" key="2">
    <source>
        <dbReference type="Proteomes" id="UP000501648"/>
    </source>
</evidence>
<gene>
    <name evidence="1" type="ORF">C798_19370</name>
</gene>
<evidence type="ECO:0000313" key="1">
    <source>
        <dbReference type="EMBL" id="QJQ02318.1"/>
    </source>
</evidence>
<sequence>MHELQTQSNAPRKRGRPALLQTYKLYKRDFLQRWSRFVTERAAQDNIIKDQLWMDLGFTWDVELRELRRGDARKSRVTYDRYTEVLQPLVASKGWNIIRQDRMTTIFCARLYNQEQFVEWVSQSTSATISPHLKLVSNA</sequence>
<dbReference type="RefSeq" id="WP_017455498.1">
    <property type="nucleotide sequence ID" value="NZ_CP008956.1"/>
</dbReference>
<reference evidence="1 2" key="1">
    <citation type="journal article" date="2012" name="J. Bacteriol.">
        <title>Genome sequence of the pathogenic Herbaspirillum seropedicae strain Os34, isolated from rice roots.</title>
        <authorList>
            <person name="Ye W."/>
            <person name="Ye S."/>
            <person name="Liu J."/>
            <person name="Chang S."/>
            <person name="Chen M."/>
            <person name="Zhu B."/>
            <person name="Guo L."/>
            <person name="An Q."/>
        </authorList>
    </citation>
    <scope>NUCLEOTIDE SEQUENCE [LARGE SCALE GENOMIC DNA]</scope>
    <source>
        <strain evidence="1 2">Os34</strain>
    </source>
</reference>